<evidence type="ECO:0000313" key="1">
    <source>
        <dbReference type="EMBL" id="KAK6351879.1"/>
    </source>
</evidence>
<organism evidence="1 2">
    <name type="scientific">Orbilia javanica</name>
    <dbReference type="NCBI Taxonomy" id="47235"/>
    <lineage>
        <taxon>Eukaryota</taxon>
        <taxon>Fungi</taxon>
        <taxon>Dikarya</taxon>
        <taxon>Ascomycota</taxon>
        <taxon>Pezizomycotina</taxon>
        <taxon>Orbiliomycetes</taxon>
        <taxon>Orbiliales</taxon>
        <taxon>Orbiliaceae</taxon>
        <taxon>Orbilia</taxon>
    </lineage>
</organism>
<reference evidence="1 2" key="1">
    <citation type="submission" date="2019-10" db="EMBL/GenBank/DDBJ databases">
        <authorList>
            <person name="Palmer J.M."/>
        </authorList>
    </citation>
    <scope>NUCLEOTIDE SEQUENCE [LARGE SCALE GENOMIC DNA]</scope>
    <source>
        <strain evidence="1 2">TWF718</strain>
    </source>
</reference>
<protein>
    <submittedName>
        <fullName evidence="1">Uncharacterized protein</fullName>
    </submittedName>
</protein>
<gene>
    <name evidence="1" type="ORF">TWF718_005024</name>
</gene>
<evidence type="ECO:0000313" key="2">
    <source>
        <dbReference type="Proteomes" id="UP001313282"/>
    </source>
</evidence>
<dbReference type="AlphaFoldDB" id="A0AAN8RLF3"/>
<proteinExistence type="predicted"/>
<keyword evidence="2" id="KW-1185">Reference proteome</keyword>
<sequence length="372" mass="40667">MPPPIGNRVTVGVVIPTVSSKLLKVHDVKEVKDVLNRISGMTGLDYPLMTAYCGGKRYHEWYFLAEGDVVCIDYPHEQLPDNLKALAAGGAAVGAEKPFVPRPKAALPIKAPMDDAGVRTGETKVTSIHQGGSGSSGSFNQLPSPVRPLPFDEALALDVLTRDPFAKGTVPSFSKGIEHWENKYPNYKNFGELAALQLEHLGTTGSLYYPKAPTSTAPTSNNQSRWSIAVMDSNPIMKDTSIMFTKNYQKVKVNPMIRVNFRFWTGQEVPLQLHPENRISNIVKSLISMLKEGKEGVTPEILVFKGPKPNQTIRLQDKMSSVFPEQPAEVNIDVSLVGDDSGTSENEMSIGEADSFWATVLAKEPAITSKTE</sequence>
<dbReference type="Proteomes" id="UP001313282">
    <property type="component" value="Unassembled WGS sequence"/>
</dbReference>
<dbReference type="EMBL" id="JAVHNR010000002">
    <property type="protein sequence ID" value="KAK6351879.1"/>
    <property type="molecule type" value="Genomic_DNA"/>
</dbReference>
<comment type="caution">
    <text evidence="1">The sequence shown here is derived from an EMBL/GenBank/DDBJ whole genome shotgun (WGS) entry which is preliminary data.</text>
</comment>
<accession>A0AAN8RLF3</accession>
<name>A0AAN8RLF3_9PEZI</name>